<accession>A0A0E0NK14</accession>
<dbReference type="STRING" id="4529.A0A0E0NK14"/>
<feature type="compositionally biased region" description="Basic residues" evidence="2">
    <location>
        <begin position="7"/>
        <end position="16"/>
    </location>
</feature>
<evidence type="ECO:0000313" key="5">
    <source>
        <dbReference type="Proteomes" id="UP000008022"/>
    </source>
</evidence>
<protein>
    <recommendedName>
        <fullName evidence="3">LOB domain-containing protein</fullName>
    </recommendedName>
</protein>
<keyword evidence="5" id="KW-1185">Reference proteome</keyword>
<reference evidence="4" key="2">
    <citation type="submission" date="2015-06" db="UniProtKB">
        <authorList>
            <consortium name="EnsemblPlants"/>
        </authorList>
    </citation>
    <scope>IDENTIFICATION</scope>
</reference>
<evidence type="ECO:0000256" key="2">
    <source>
        <dbReference type="SAM" id="MobiDB-lite"/>
    </source>
</evidence>
<comment type="similarity">
    <text evidence="1">Belongs to the LOB domain-containing protein family.</text>
</comment>
<dbReference type="Gramene" id="ORUFI02G31640.1">
    <property type="protein sequence ID" value="ORUFI02G31640.1"/>
    <property type="gene ID" value="ORUFI02G31640"/>
</dbReference>
<feature type="compositionally biased region" description="Basic residues" evidence="2">
    <location>
        <begin position="25"/>
        <end position="45"/>
    </location>
</feature>
<sequence>MAMRPKPAGRRRRLAKASRAEQRRAKPKGRIGWRRVERRRSKPKGRSSAAAGGEVAIRRRSRSPQQRRVSFSHVVVAAAAATWPVTDRHYREDWDDVQWVAVRVVQAAAAAELLARQQGDAVSSLVYEANDRMRDPVYGCVGAISFMQNQVSQLQMQLAVAQGEILCIQMQHRDGNENKKNVREEEEREDGKKERRC</sequence>
<dbReference type="Pfam" id="PF03195">
    <property type="entry name" value="LOB"/>
    <property type="match status" value="1"/>
</dbReference>
<dbReference type="EnsemblPlants" id="ORUFI02G31640.1">
    <property type="protein sequence ID" value="ORUFI02G31640.1"/>
    <property type="gene ID" value="ORUFI02G31640"/>
</dbReference>
<dbReference type="Proteomes" id="UP000008022">
    <property type="component" value="Unassembled WGS sequence"/>
</dbReference>
<dbReference type="InterPro" id="IPR004883">
    <property type="entry name" value="LOB"/>
</dbReference>
<dbReference type="PANTHER" id="PTHR31301">
    <property type="entry name" value="LOB DOMAIN-CONTAINING PROTEIN 4-RELATED"/>
    <property type="match status" value="1"/>
</dbReference>
<name>A0A0E0NK14_ORYRU</name>
<dbReference type="PANTHER" id="PTHR31301:SF15">
    <property type="entry name" value="LOB DOMAIN-CONTAINING PROTEIN 12"/>
    <property type="match status" value="1"/>
</dbReference>
<reference evidence="5" key="1">
    <citation type="submission" date="2013-06" db="EMBL/GenBank/DDBJ databases">
        <authorList>
            <person name="Zhao Q."/>
        </authorList>
    </citation>
    <scope>NUCLEOTIDE SEQUENCE</scope>
    <source>
        <strain evidence="5">cv. W1943</strain>
    </source>
</reference>
<organism evidence="4 5">
    <name type="scientific">Oryza rufipogon</name>
    <name type="common">Brownbeard rice</name>
    <name type="synonym">Asian wild rice</name>
    <dbReference type="NCBI Taxonomy" id="4529"/>
    <lineage>
        <taxon>Eukaryota</taxon>
        <taxon>Viridiplantae</taxon>
        <taxon>Streptophyta</taxon>
        <taxon>Embryophyta</taxon>
        <taxon>Tracheophyta</taxon>
        <taxon>Spermatophyta</taxon>
        <taxon>Magnoliopsida</taxon>
        <taxon>Liliopsida</taxon>
        <taxon>Poales</taxon>
        <taxon>Poaceae</taxon>
        <taxon>BOP clade</taxon>
        <taxon>Oryzoideae</taxon>
        <taxon>Oryzeae</taxon>
        <taxon>Oryzinae</taxon>
        <taxon>Oryza</taxon>
    </lineage>
</organism>
<evidence type="ECO:0000313" key="4">
    <source>
        <dbReference type="EnsemblPlants" id="ORUFI02G31640.1"/>
    </source>
</evidence>
<dbReference type="AlphaFoldDB" id="A0A0E0NK14"/>
<evidence type="ECO:0000259" key="3">
    <source>
        <dbReference type="Pfam" id="PF03195"/>
    </source>
</evidence>
<feature type="region of interest" description="Disordered" evidence="2">
    <location>
        <begin position="1"/>
        <end position="64"/>
    </location>
</feature>
<proteinExistence type="inferred from homology"/>
<feature type="domain" description="LOB" evidence="3">
    <location>
        <begin position="112"/>
        <end position="162"/>
    </location>
</feature>
<dbReference type="HOGENOM" id="CLU_1386186_0_0_1"/>
<evidence type="ECO:0000256" key="1">
    <source>
        <dbReference type="ARBA" id="ARBA00005474"/>
    </source>
</evidence>
<feature type="region of interest" description="Disordered" evidence="2">
    <location>
        <begin position="175"/>
        <end position="197"/>
    </location>
</feature>